<feature type="transmembrane region" description="Helical" evidence="5">
    <location>
        <begin position="36"/>
        <end position="56"/>
    </location>
</feature>
<reference evidence="6 7" key="1">
    <citation type="submission" date="2015-09" db="EMBL/GenBank/DDBJ databases">
        <authorList>
            <consortium name="Swine Surveillance"/>
        </authorList>
    </citation>
    <scope>NUCLEOTIDE SEQUENCE [LARGE SCALE GENOMIC DNA]</scope>
    <source>
        <strain evidence="6 7">CECT 5294</strain>
    </source>
</reference>
<dbReference type="GO" id="GO:0012505">
    <property type="term" value="C:endomembrane system"/>
    <property type="evidence" value="ECO:0007669"/>
    <property type="project" value="UniProtKB-SubCell"/>
</dbReference>
<organism evidence="6 7">
    <name type="scientific">Thalassobacter stenotrophicus</name>
    <dbReference type="NCBI Taxonomy" id="266809"/>
    <lineage>
        <taxon>Bacteria</taxon>
        <taxon>Pseudomonadati</taxon>
        <taxon>Pseudomonadota</taxon>
        <taxon>Alphaproteobacteria</taxon>
        <taxon>Rhodobacterales</taxon>
        <taxon>Roseobacteraceae</taxon>
        <taxon>Thalassobacter</taxon>
    </lineage>
</organism>
<dbReference type="AlphaFoldDB" id="A0A0N7LTJ3"/>
<dbReference type="InterPro" id="IPR007318">
    <property type="entry name" value="Phopholipid_MeTrfase"/>
</dbReference>
<keyword evidence="3 5" id="KW-1133">Transmembrane helix</keyword>
<dbReference type="Proteomes" id="UP000051298">
    <property type="component" value="Unassembled WGS sequence"/>
</dbReference>
<comment type="subcellular location">
    <subcellularLocation>
        <location evidence="1">Endomembrane system</location>
        <topology evidence="1">Multi-pass membrane protein</topology>
    </subcellularLocation>
</comment>
<evidence type="ECO:0000256" key="5">
    <source>
        <dbReference type="SAM" id="Phobius"/>
    </source>
</evidence>
<evidence type="ECO:0000313" key="6">
    <source>
        <dbReference type="EMBL" id="CUH60858.1"/>
    </source>
</evidence>
<dbReference type="RefSeq" id="WP_058123724.1">
    <property type="nucleotide sequence ID" value="NZ_CP107618.1"/>
</dbReference>
<evidence type="ECO:0000256" key="4">
    <source>
        <dbReference type="ARBA" id="ARBA00023136"/>
    </source>
</evidence>
<accession>A0A0N7LTJ3</accession>
<evidence type="ECO:0000256" key="3">
    <source>
        <dbReference type="ARBA" id="ARBA00022989"/>
    </source>
</evidence>
<keyword evidence="4 5" id="KW-0472">Membrane</keyword>
<evidence type="ECO:0000256" key="2">
    <source>
        <dbReference type="ARBA" id="ARBA00022692"/>
    </source>
</evidence>
<evidence type="ECO:0000313" key="7">
    <source>
        <dbReference type="Proteomes" id="UP000051298"/>
    </source>
</evidence>
<dbReference type="Pfam" id="PF04191">
    <property type="entry name" value="PEMT"/>
    <property type="match status" value="1"/>
</dbReference>
<dbReference type="EMBL" id="CYRX01000030">
    <property type="protein sequence ID" value="CUH60858.1"/>
    <property type="molecule type" value="Genomic_DNA"/>
</dbReference>
<evidence type="ECO:0008006" key="8">
    <source>
        <dbReference type="Google" id="ProtNLM"/>
    </source>
</evidence>
<sequence>MKRLLPPILLVITWATIIFANSFVPIGYTLPAPWSYVGIPIAVLGILISFAGARMFKAEETNIMTFDKPDKLVTTGLFAWSRNLMYLGFALCALGGAVAMRTVSPLIISGVFCIVLDRWYVRFEEAMMHATFSADYASYCEQVRRWV</sequence>
<keyword evidence="2 5" id="KW-0812">Transmembrane</keyword>
<feature type="transmembrane region" description="Helical" evidence="5">
    <location>
        <begin position="77"/>
        <end position="97"/>
    </location>
</feature>
<name>A0A0N7LTJ3_9RHOB</name>
<feature type="transmembrane region" description="Helical" evidence="5">
    <location>
        <begin position="103"/>
        <end position="121"/>
    </location>
</feature>
<evidence type="ECO:0000256" key="1">
    <source>
        <dbReference type="ARBA" id="ARBA00004127"/>
    </source>
</evidence>
<gene>
    <name evidence="6" type="ORF">THS5294_02154</name>
</gene>
<dbReference type="Gene3D" id="1.20.120.1630">
    <property type="match status" value="1"/>
</dbReference>
<proteinExistence type="predicted"/>
<protein>
    <recommendedName>
        <fullName evidence="8">Steroid 5-alpha reductase C-terminal domain-containing protein</fullName>
    </recommendedName>
</protein>